<sequence>MMTVIVCSMEMTYPDVLVPKCAACNCRLGEVGSTLFLKKDLILCKTDYLRIFGVKGRCAACGKDIPACEMVMRASNNVYHLECFGCQDCHCRFCVGERFYLDLDNNKILCEDDYKERLLFAQMATYPYGSWDQLKREISQKLEDMDEVAKVCDDDGRHPRCLPFASRPSTRSPFQVQSLRR</sequence>
<dbReference type="GO" id="GO:0140297">
    <property type="term" value="F:DNA-binding transcription factor binding"/>
    <property type="evidence" value="ECO:0007669"/>
    <property type="project" value="TreeGrafter"/>
</dbReference>
<dbReference type="GO" id="GO:0045944">
    <property type="term" value="P:positive regulation of transcription by RNA polymerase II"/>
    <property type="evidence" value="ECO:0007669"/>
    <property type="project" value="TreeGrafter"/>
</dbReference>
<dbReference type="GO" id="GO:0046872">
    <property type="term" value="F:metal ion binding"/>
    <property type="evidence" value="ECO:0007669"/>
    <property type="project" value="UniProtKB-KW"/>
</dbReference>
<dbReference type="EMBL" id="UZAM01010567">
    <property type="protein sequence ID" value="VDP12882.1"/>
    <property type="molecule type" value="Genomic_DNA"/>
</dbReference>
<keyword evidence="3 5" id="KW-0862">Zinc</keyword>
<protein>
    <submittedName>
        <fullName evidence="9">LIM zinc-binding domain-containing protein</fullName>
    </submittedName>
</protein>
<evidence type="ECO:0000256" key="2">
    <source>
        <dbReference type="ARBA" id="ARBA00022737"/>
    </source>
</evidence>
<gene>
    <name evidence="7" type="ORF">SBAD_LOCUS7377</name>
</gene>
<evidence type="ECO:0000256" key="3">
    <source>
        <dbReference type="ARBA" id="ARBA00022833"/>
    </source>
</evidence>
<keyword evidence="8" id="KW-1185">Reference proteome</keyword>
<reference evidence="9" key="1">
    <citation type="submission" date="2016-06" db="UniProtKB">
        <authorList>
            <consortium name="WormBaseParasite"/>
        </authorList>
    </citation>
    <scope>IDENTIFICATION</scope>
</reference>
<keyword evidence="1 5" id="KW-0479">Metal-binding</keyword>
<dbReference type="InterPro" id="IPR050945">
    <property type="entry name" value="LMO_RBTN_TF"/>
</dbReference>
<dbReference type="PANTHER" id="PTHR45787:SF1">
    <property type="entry name" value="LIM ZINC-BINDING DOMAIN-CONTAINING PROTEIN"/>
    <property type="match status" value="1"/>
</dbReference>
<dbReference type="GO" id="GO:0003713">
    <property type="term" value="F:transcription coactivator activity"/>
    <property type="evidence" value="ECO:0007669"/>
    <property type="project" value="TreeGrafter"/>
</dbReference>
<accession>A0A183IUT0</accession>
<dbReference type="AlphaFoldDB" id="A0A183IUT0"/>
<dbReference type="SUPFAM" id="SSF57716">
    <property type="entry name" value="Glucocorticoid receptor-like (DNA-binding domain)"/>
    <property type="match status" value="1"/>
</dbReference>
<dbReference type="SMART" id="SM00132">
    <property type="entry name" value="LIM"/>
    <property type="match status" value="1"/>
</dbReference>
<dbReference type="PANTHER" id="PTHR45787">
    <property type="entry name" value="LD11652P"/>
    <property type="match status" value="1"/>
</dbReference>
<evidence type="ECO:0000313" key="9">
    <source>
        <dbReference type="WBParaSite" id="SBAD_0000765201-mRNA-1"/>
    </source>
</evidence>
<evidence type="ECO:0000256" key="4">
    <source>
        <dbReference type="ARBA" id="ARBA00023038"/>
    </source>
</evidence>
<dbReference type="OrthoDB" id="6352355at2759"/>
<organism evidence="9">
    <name type="scientific">Soboliphyme baturini</name>
    <dbReference type="NCBI Taxonomy" id="241478"/>
    <lineage>
        <taxon>Eukaryota</taxon>
        <taxon>Metazoa</taxon>
        <taxon>Ecdysozoa</taxon>
        <taxon>Nematoda</taxon>
        <taxon>Enoplea</taxon>
        <taxon>Dorylaimia</taxon>
        <taxon>Dioctophymatida</taxon>
        <taxon>Dioctophymatoidea</taxon>
        <taxon>Soboliphymatidae</taxon>
        <taxon>Soboliphyme</taxon>
    </lineage>
</organism>
<evidence type="ECO:0000256" key="5">
    <source>
        <dbReference type="PROSITE-ProRule" id="PRU00125"/>
    </source>
</evidence>
<dbReference type="PROSITE" id="PS00478">
    <property type="entry name" value="LIM_DOMAIN_1"/>
    <property type="match status" value="1"/>
</dbReference>
<dbReference type="GO" id="GO:0005634">
    <property type="term" value="C:nucleus"/>
    <property type="evidence" value="ECO:0007669"/>
    <property type="project" value="TreeGrafter"/>
</dbReference>
<dbReference type="InterPro" id="IPR001781">
    <property type="entry name" value="Znf_LIM"/>
</dbReference>
<dbReference type="PROSITE" id="PS50023">
    <property type="entry name" value="LIM_DOMAIN_2"/>
    <property type="match status" value="1"/>
</dbReference>
<dbReference type="Pfam" id="PF00412">
    <property type="entry name" value="LIM"/>
    <property type="match status" value="1"/>
</dbReference>
<dbReference type="Gene3D" id="2.10.110.10">
    <property type="entry name" value="Cysteine Rich Protein"/>
    <property type="match status" value="2"/>
</dbReference>
<reference evidence="7 8" key="2">
    <citation type="submission" date="2018-11" db="EMBL/GenBank/DDBJ databases">
        <authorList>
            <consortium name="Pathogen Informatics"/>
        </authorList>
    </citation>
    <scope>NUCLEOTIDE SEQUENCE [LARGE SCALE GENOMIC DNA]</scope>
</reference>
<name>A0A183IUT0_9BILA</name>
<proteinExistence type="predicted"/>
<dbReference type="WBParaSite" id="SBAD_0000765201-mRNA-1">
    <property type="protein sequence ID" value="SBAD_0000765201-mRNA-1"/>
    <property type="gene ID" value="SBAD_0000765201"/>
</dbReference>
<evidence type="ECO:0000313" key="8">
    <source>
        <dbReference type="Proteomes" id="UP000270296"/>
    </source>
</evidence>
<evidence type="ECO:0000259" key="6">
    <source>
        <dbReference type="PROSITE" id="PS50023"/>
    </source>
</evidence>
<feature type="domain" description="LIM zinc-binding" evidence="6">
    <location>
        <begin position="56"/>
        <end position="120"/>
    </location>
</feature>
<dbReference type="Proteomes" id="UP000270296">
    <property type="component" value="Unassembled WGS sequence"/>
</dbReference>
<keyword evidence="2" id="KW-0677">Repeat</keyword>
<keyword evidence="4 5" id="KW-0440">LIM domain</keyword>
<evidence type="ECO:0000256" key="1">
    <source>
        <dbReference type="ARBA" id="ARBA00022723"/>
    </source>
</evidence>
<evidence type="ECO:0000313" key="7">
    <source>
        <dbReference type="EMBL" id="VDP12882.1"/>
    </source>
</evidence>